<dbReference type="EMBL" id="JBFOLK010000003">
    <property type="protein sequence ID" value="KAL2525005.1"/>
    <property type="molecule type" value="Genomic_DNA"/>
</dbReference>
<organism evidence="1 2">
    <name type="scientific">Abeliophyllum distichum</name>
    <dbReference type="NCBI Taxonomy" id="126358"/>
    <lineage>
        <taxon>Eukaryota</taxon>
        <taxon>Viridiplantae</taxon>
        <taxon>Streptophyta</taxon>
        <taxon>Embryophyta</taxon>
        <taxon>Tracheophyta</taxon>
        <taxon>Spermatophyta</taxon>
        <taxon>Magnoliopsida</taxon>
        <taxon>eudicotyledons</taxon>
        <taxon>Gunneridae</taxon>
        <taxon>Pentapetalae</taxon>
        <taxon>asterids</taxon>
        <taxon>lamiids</taxon>
        <taxon>Lamiales</taxon>
        <taxon>Oleaceae</taxon>
        <taxon>Forsythieae</taxon>
        <taxon>Abeliophyllum</taxon>
    </lineage>
</organism>
<evidence type="ECO:0000313" key="1">
    <source>
        <dbReference type="EMBL" id="KAL2525005.1"/>
    </source>
</evidence>
<dbReference type="InterPro" id="IPR032675">
    <property type="entry name" value="LRR_dom_sf"/>
</dbReference>
<dbReference type="SUPFAM" id="SSF52047">
    <property type="entry name" value="RNI-like"/>
    <property type="match status" value="1"/>
</dbReference>
<evidence type="ECO:0000313" key="2">
    <source>
        <dbReference type="Proteomes" id="UP001604336"/>
    </source>
</evidence>
<dbReference type="PANTHER" id="PTHR15140">
    <property type="entry name" value="TUBULIN-SPECIFIC CHAPERONE E"/>
    <property type="match status" value="1"/>
</dbReference>
<keyword evidence="2" id="KW-1185">Reference proteome</keyword>
<dbReference type="Gene3D" id="3.80.10.10">
    <property type="entry name" value="Ribonuclease Inhibitor"/>
    <property type="match status" value="1"/>
</dbReference>
<reference evidence="2" key="1">
    <citation type="submission" date="2024-07" db="EMBL/GenBank/DDBJ databases">
        <title>Two chromosome-level genome assemblies of Korean endemic species Abeliophyllum distichum and Forsythia ovata (Oleaceae).</title>
        <authorList>
            <person name="Jang H."/>
        </authorList>
    </citation>
    <scope>NUCLEOTIDE SEQUENCE [LARGE SCALE GENOMIC DNA]</scope>
</reference>
<dbReference type="PANTHER" id="PTHR15140:SF37">
    <property type="entry name" value="UBIQUITIN-LIKE DOMAIN-CONTAINING PROTEIN"/>
    <property type="match status" value="1"/>
</dbReference>
<comment type="caution">
    <text evidence="1">The sequence shown here is derived from an EMBL/GenBank/DDBJ whole genome shotgun (WGS) entry which is preliminary data.</text>
</comment>
<accession>A0ABD1UKB6</accession>
<name>A0ABD1UKB6_9LAMI</name>
<dbReference type="Proteomes" id="UP001604336">
    <property type="component" value="Unassembled WGS sequence"/>
</dbReference>
<sequence length="155" mass="17779">MLLSFLFIGTHFLHNVTFPPSLRKLSLFGGEHPWEDMVIVGSLPNLEVLKLKCMAFKGREWEPTEGGFHKLKFLLLAHLNLEHWRADSFHFPSLQHLVIKGVFRLKEIPCGIGEIPWLQLIELYNVDGSLVASVKEMQEEQQDLGNEGLKVLIHK</sequence>
<proteinExistence type="predicted"/>
<dbReference type="AlphaFoldDB" id="A0ABD1UKB6"/>
<gene>
    <name evidence="1" type="ORF">Adt_10059</name>
</gene>
<protein>
    <submittedName>
        <fullName evidence="1">Late blight resistance proteinR1A-10</fullName>
    </submittedName>
</protein>